<dbReference type="Gene3D" id="3.30.200.20">
    <property type="entry name" value="Phosphorylase Kinase, domain 1"/>
    <property type="match status" value="1"/>
</dbReference>
<keyword evidence="7" id="KW-0418">Kinase</keyword>
<gene>
    <name evidence="7" type="primary">PAK</name>
</gene>
<evidence type="ECO:0000256" key="4">
    <source>
        <dbReference type="SAM" id="MobiDB-lite"/>
    </source>
</evidence>
<name>A8DR37_ACACA</name>
<dbReference type="SMART" id="SM00220">
    <property type="entry name" value="S_TKc"/>
    <property type="match status" value="1"/>
</dbReference>
<dbReference type="GO" id="GO:0004674">
    <property type="term" value="F:protein serine/threonine kinase activity"/>
    <property type="evidence" value="ECO:0007669"/>
    <property type="project" value="TreeGrafter"/>
</dbReference>
<dbReference type="SUPFAM" id="SSF50729">
    <property type="entry name" value="PH domain-like"/>
    <property type="match status" value="1"/>
</dbReference>
<evidence type="ECO:0000256" key="2">
    <source>
        <dbReference type="ARBA" id="ARBA00022840"/>
    </source>
</evidence>
<dbReference type="Gene3D" id="2.30.29.30">
    <property type="entry name" value="Pleckstrin-homology domain (PH domain)/Phosphotyrosine-binding domain (PTB)"/>
    <property type="match status" value="1"/>
</dbReference>
<evidence type="ECO:0000256" key="1">
    <source>
        <dbReference type="ARBA" id="ARBA00022741"/>
    </source>
</evidence>
<proteinExistence type="evidence at transcript level"/>
<evidence type="ECO:0000259" key="5">
    <source>
        <dbReference type="PROSITE" id="PS50003"/>
    </source>
</evidence>
<dbReference type="PROSITE" id="PS50003">
    <property type="entry name" value="PH_DOMAIN"/>
    <property type="match status" value="1"/>
</dbReference>
<evidence type="ECO:0000313" key="7">
    <source>
        <dbReference type="EMBL" id="ABI79447.1"/>
    </source>
</evidence>
<keyword evidence="3" id="KW-0175">Coiled coil</keyword>
<feature type="domain" description="PH" evidence="5">
    <location>
        <begin position="21"/>
        <end position="110"/>
    </location>
</feature>
<protein>
    <submittedName>
        <fullName evidence="7">p21-activated protein kinase</fullName>
    </submittedName>
</protein>
<organism evidence="7">
    <name type="scientific">Acanthamoeba castellanii</name>
    <name type="common">Amoeba</name>
    <dbReference type="NCBI Taxonomy" id="5755"/>
    <lineage>
        <taxon>Eukaryota</taxon>
        <taxon>Amoebozoa</taxon>
        <taxon>Discosea</taxon>
        <taxon>Longamoebia</taxon>
        <taxon>Centramoebida</taxon>
        <taxon>Acanthamoebidae</taxon>
        <taxon>Acanthamoeba</taxon>
    </lineage>
</organism>
<dbReference type="InterPro" id="IPR000719">
    <property type="entry name" value="Prot_kinase_dom"/>
</dbReference>
<dbReference type="InterPro" id="IPR008271">
    <property type="entry name" value="Ser/Thr_kinase_AS"/>
</dbReference>
<dbReference type="SMART" id="SM00233">
    <property type="entry name" value="PH"/>
    <property type="match status" value="1"/>
</dbReference>
<feature type="region of interest" description="Disordered" evidence="4">
    <location>
        <begin position="128"/>
        <end position="212"/>
    </location>
</feature>
<dbReference type="EMBL" id="DQ979829">
    <property type="protein sequence ID" value="ABI79447.1"/>
    <property type="molecule type" value="mRNA"/>
</dbReference>
<dbReference type="VEuPathDB" id="AmoebaDB:ACA1_251760"/>
<dbReference type="Pfam" id="PF00069">
    <property type="entry name" value="Pkinase"/>
    <property type="match status" value="1"/>
</dbReference>
<dbReference type="PROSITE" id="PS50011">
    <property type="entry name" value="PROTEIN_KINASE_DOM"/>
    <property type="match status" value="1"/>
</dbReference>
<feature type="domain" description="Protein kinase" evidence="6">
    <location>
        <begin position="337"/>
        <end position="609"/>
    </location>
</feature>
<dbReference type="PANTHER" id="PTHR48012">
    <property type="entry name" value="STERILE20-LIKE KINASE, ISOFORM B-RELATED"/>
    <property type="match status" value="1"/>
</dbReference>
<feature type="non-terminal residue" evidence="7">
    <location>
        <position position="1"/>
    </location>
</feature>
<reference evidence="7" key="1">
    <citation type="submission" date="2016-12" db="EMBL/GenBank/DDBJ databases">
        <authorList>
            <person name="Song W.-J."/>
            <person name="Kurnit D.M."/>
        </authorList>
    </citation>
    <scope>NUCLEOTIDE SEQUENCE</scope>
</reference>
<feature type="compositionally biased region" description="Low complexity" evidence="4">
    <location>
        <begin position="128"/>
        <end position="140"/>
    </location>
</feature>
<dbReference type="InterPro" id="IPR011009">
    <property type="entry name" value="Kinase-like_dom_sf"/>
</dbReference>
<keyword evidence="1" id="KW-0547">Nucleotide-binding</keyword>
<dbReference type="InterPro" id="IPR001849">
    <property type="entry name" value="PH_domain"/>
</dbReference>
<dbReference type="InterPro" id="IPR050629">
    <property type="entry name" value="STE20/SPS1-PAK"/>
</dbReference>
<dbReference type="Gene3D" id="1.10.510.10">
    <property type="entry name" value="Transferase(Phosphotransferase) domain 1"/>
    <property type="match status" value="1"/>
</dbReference>
<dbReference type="PROSITE" id="PS00108">
    <property type="entry name" value="PROTEIN_KINASE_ST"/>
    <property type="match status" value="1"/>
</dbReference>
<dbReference type="GO" id="GO:0005524">
    <property type="term" value="F:ATP binding"/>
    <property type="evidence" value="ECO:0007669"/>
    <property type="project" value="UniProtKB-KW"/>
</dbReference>
<evidence type="ECO:0000259" key="6">
    <source>
        <dbReference type="PROSITE" id="PS50011"/>
    </source>
</evidence>
<dbReference type="Pfam" id="PF00169">
    <property type="entry name" value="PH"/>
    <property type="match status" value="1"/>
</dbReference>
<keyword evidence="2" id="KW-0067">ATP-binding</keyword>
<dbReference type="InterPro" id="IPR011993">
    <property type="entry name" value="PH-like_dom_sf"/>
</dbReference>
<dbReference type="PANTHER" id="PTHR48012:SF26">
    <property type="entry name" value="SERINE_THREONINE-PROTEIN KINASE DDB_G0283821-RELATED"/>
    <property type="match status" value="1"/>
</dbReference>
<dbReference type="SUPFAM" id="SSF56112">
    <property type="entry name" value="Protein kinase-like (PK-like)"/>
    <property type="match status" value="1"/>
</dbReference>
<sequence>AAAYAIPAGASSPSLKHKEPVTVKEGPLYLKESVGWRKLYCSLQSDGRLSFAERQDRKPDKTVTLIASSVVKLEEGYIAVEVAGESKFLLNAINQAALKDWLSALNDVIKINKEVVYQYSPYSYPTSPPSSSGSGVAYSGHHMVGGPSGGHVPIPPVPSHIQSLRDSAKGSATGSGSGIQLNGSSGSGDIAAVTSPEAQRQQTGGARRGSLDAKAALVQKPSTGPSRLSGGVTLDAAATTTAAAVAVASSGPVSPRVAEPRGETEEVTRLKKEIERLQLANAELTRRLEKTQRDAAAASSSGPIVRTASGSELISKAAGEYSAPDMGINIDVKRDRVEFHERLGGGGSGANVYRCTVKGFSFAAKVMDLTYAQAADIEPMMKEIAIMTDLHHDNIVRYIGSDCNMAKKEVRLFIELYSGTLRDVIESRSAQKRRFTRREIIDWTFQVAKGLNYLHSRNIIHRDVKSENIFVTWDGQKNPKTMHIGDFDVSKLVEKGKVSFTQNVGTPGFIAPEIMSQSDGTKAQAYGFEADIWSFGMLLFELITMKRPYHDVAPLQVSETNAQGVRPALPADVDEAEYKDLIKLFKQCTNKKATQRPTSKKLISSLSKM</sequence>
<feature type="coiled-coil region" evidence="3">
    <location>
        <begin position="267"/>
        <end position="301"/>
    </location>
</feature>
<accession>A8DR37</accession>
<dbReference type="GO" id="GO:0005737">
    <property type="term" value="C:cytoplasm"/>
    <property type="evidence" value="ECO:0007669"/>
    <property type="project" value="TreeGrafter"/>
</dbReference>
<dbReference type="AlphaFoldDB" id="A8DR37"/>
<evidence type="ECO:0000256" key="3">
    <source>
        <dbReference type="SAM" id="Coils"/>
    </source>
</evidence>
<keyword evidence="7" id="KW-0808">Transferase</keyword>